<keyword evidence="2" id="KW-1185">Reference proteome</keyword>
<dbReference type="Proteomes" id="UP001499924">
    <property type="component" value="Unassembled WGS sequence"/>
</dbReference>
<protein>
    <submittedName>
        <fullName evidence="1">Uncharacterized protein</fullName>
    </submittedName>
</protein>
<comment type="caution">
    <text evidence="1">The sequence shown here is derived from an EMBL/GenBank/DDBJ whole genome shotgun (WGS) entry which is preliminary data.</text>
</comment>
<evidence type="ECO:0000313" key="1">
    <source>
        <dbReference type="EMBL" id="GAA3179894.1"/>
    </source>
</evidence>
<accession>A0ABP6PL44</accession>
<organism evidence="1 2">
    <name type="scientific">Blastococcus jejuensis</name>
    <dbReference type="NCBI Taxonomy" id="351224"/>
    <lineage>
        <taxon>Bacteria</taxon>
        <taxon>Bacillati</taxon>
        <taxon>Actinomycetota</taxon>
        <taxon>Actinomycetes</taxon>
        <taxon>Geodermatophilales</taxon>
        <taxon>Geodermatophilaceae</taxon>
        <taxon>Blastococcus</taxon>
    </lineage>
</organism>
<gene>
    <name evidence="1" type="ORF">GCM10010531_37400</name>
</gene>
<evidence type="ECO:0000313" key="2">
    <source>
        <dbReference type="Proteomes" id="UP001499924"/>
    </source>
</evidence>
<sequence length="92" mass="10840">MVAPGKRGNAVRLTKPVVEMLMKLNDGVEASSYFQGKNFREERRYRISDGELRYRSIGKTSWADSRFDQEHLADKDQTLRFLRKFIDRLKTN</sequence>
<name>A0ABP6PL44_9ACTN</name>
<proteinExistence type="predicted"/>
<dbReference type="EMBL" id="BAAAVV010000012">
    <property type="protein sequence ID" value="GAA3179894.1"/>
    <property type="molecule type" value="Genomic_DNA"/>
</dbReference>
<reference evidence="2" key="1">
    <citation type="journal article" date="2019" name="Int. J. Syst. Evol. Microbiol.">
        <title>The Global Catalogue of Microorganisms (GCM) 10K type strain sequencing project: providing services to taxonomists for standard genome sequencing and annotation.</title>
        <authorList>
            <consortium name="The Broad Institute Genomics Platform"/>
            <consortium name="The Broad Institute Genome Sequencing Center for Infectious Disease"/>
            <person name="Wu L."/>
            <person name="Ma J."/>
        </authorList>
    </citation>
    <scope>NUCLEOTIDE SEQUENCE [LARGE SCALE GENOMIC DNA]</scope>
    <source>
        <strain evidence="2">JCM 15614</strain>
    </source>
</reference>